<dbReference type="Gene3D" id="3.40.50.300">
    <property type="entry name" value="P-loop containing nucleotide triphosphate hydrolases"/>
    <property type="match status" value="1"/>
</dbReference>
<feature type="domain" description="NadR/Ttd14 AAA" evidence="1">
    <location>
        <begin position="4"/>
        <end position="139"/>
    </location>
</feature>
<name>A0A0D3RJQ2_SALTM</name>
<organism evidence="2">
    <name type="scientific">Salmonella typhimurium</name>
    <dbReference type="NCBI Taxonomy" id="90371"/>
    <lineage>
        <taxon>Bacteria</taxon>
        <taxon>Pseudomonadati</taxon>
        <taxon>Pseudomonadota</taxon>
        <taxon>Gammaproteobacteria</taxon>
        <taxon>Enterobacterales</taxon>
        <taxon>Enterobacteriaceae</taxon>
        <taxon>Salmonella</taxon>
    </lineage>
</organism>
<dbReference type="RefSeq" id="WP_172686559.1">
    <property type="nucleotide sequence ID" value="NZ_KP763470.1"/>
</dbReference>
<keyword evidence="2" id="KW-0614">Plasmid</keyword>
<dbReference type="SUPFAM" id="SSF52540">
    <property type="entry name" value="P-loop containing nucleoside triphosphate hydrolases"/>
    <property type="match status" value="1"/>
</dbReference>
<protein>
    <submittedName>
        <fullName evidence="2">Putative ABC transport protein</fullName>
    </submittedName>
</protein>
<proteinExistence type="predicted"/>
<geneLocation type="plasmid" evidence="2">
    <name>pSTM_Phi</name>
</geneLocation>
<dbReference type="EMBL" id="KP763470">
    <property type="protein sequence ID" value="AJS09896.1"/>
    <property type="molecule type" value="Genomic_DNA"/>
</dbReference>
<dbReference type="Pfam" id="PF13521">
    <property type="entry name" value="AAA_28"/>
    <property type="match status" value="1"/>
</dbReference>
<reference evidence="2" key="1">
    <citation type="journal article" date="2015" name="FEMS Microbiol. Lett.">
        <title>Characterisation of a large novel phage-like plasmid in Salmonella enterica serovar Typhimurium.</title>
        <authorList>
            <person name="Octavia S."/>
            <person name="Sara J."/>
            <person name="Lan R."/>
        </authorList>
    </citation>
    <scope>NUCLEOTIDE SEQUENCE</scope>
    <source>
        <strain evidence="2">L946</strain>
        <plasmid evidence="2">pSTM_Phi</plasmid>
    </source>
</reference>
<dbReference type="InterPro" id="IPR038727">
    <property type="entry name" value="NadR/Ttd14_AAA_dom"/>
</dbReference>
<dbReference type="AlphaFoldDB" id="A0A0D3RJQ2"/>
<sequence length="214" mass="23813">MDYRIGITGAQGSGKTTLAKYIDEHYGVPYVDAGVGKLMSRLGVKVGEELPLYERLQVQMEIARHIETITRGMDGFVIDRTPADVVAYTLDLVGQSNEDRCIKLALDIERFCHKAAVSNFNAIVGLRPGVRLTDADRKRKQRGSLDHLYVARIDALMCGELTKINALPKIGDLQVFVISEKCKTVEARARSVMRVLDRVAENIERRSIGSVTLH</sequence>
<evidence type="ECO:0000259" key="1">
    <source>
        <dbReference type="Pfam" id="PF13521"/>
    </source>
</evidence>
<accession>A0A0D3RJQ2</accession>
<dbReference type="InterPro" id="IPR027417">
    <property type="entry name" value="P-loop_NTPase"/>
</dbReference>
<evidence type="ECO:0000313" key="2">
    <source>
        <dbReference type="EMBL" id="AJS09896.1"/>
    </source>
</evidence>